<evidence type="ECO:0000313" key="3">
    <source>
        <dbReference type="EMBL" id="BBI51559.1"/>
    </source>
</evidence>
<dbReference type="PANTHER" id="PTHR43709:SF2">
    <property type="entry name" value="DUF453 DOMAIN PROTEIN (AFU_ORTHOLOGUE AFUA_6G00360)"/>
    <property type="match status" value="1"/>
</dbReference>
<dbReference type="Proteomes" id="UP000289555">
    <property type="component" value="Chromosome"/>
</dbReference>
<keyword evidence="2" id="KW-0413">Isomerase</keyword>
<dbReference type="Gene3D" id="3.10.310.10">
    <property type="entry name" value="Diaminopimelate Epimerase, Chain A, domain 1"/>
    <property type="match status" value="1"/>
</dbReference>
<accession>A0ABM7GLG9</accession>
<evidence type="ECO:0008006" key="5">
    <source>
        <dbReference type="Google" id="ProtNLM"/>
    </source>
</evidence>
<comment type="similarity">
    <text evidence="1">Belongs to the PrpF family.</text>
</comment>
<reference evidence="4" key="1">
    <citation type="journal article" date="2019" name="Microbiol. Resour. Announc.">
        <title>Complete Genome Sequence of Halomonas olivaria, a Moderately Halophilic Bacterium Isolated from Olive Processing Effluents, Obtained by Nanopore Sequencing.</title>
        <authorList>
            <person name="Nagata S."/>
            <person name="Ii K.M."/>
            <person name="Tsukimi T."/>
            <person name="Miura M.C."/>
            <person name="Galipon J."/>
            <person name="Arakawa K."/>
        </authorList>
    </citation>
    <scope>NUCLEOTIDE SEQUENCE [LARGE SCALE GENOMIC DNA]</scope>
    <source>
        <strain evidence="4">TYRC17</strain>
    </source>
</reference>
<organism evidence="3 4">
    <name type="scientific">Vreelandella olivaria</name>
    <dbReference type="NCBI Taxonomy" id="390919"/>
    <lineage>
        <taxon>Bacteria</taxon>
        <taxon>Pseudomonadati</taxon>
        <taxon>Pseudomonadota</taxon>
        <taxon>Gammaproteobacteria</taxon>
        <taxon>Oceanospirillales</taxon>
        <taxon>Halomonadaceae</taxon>
        <taxon>Vreelandella</taxon>
    </lineage>
</organism>
<evidence type="ECO:0000256" key="2">
    <source>
        <dbReference type="ARBA" id="ARBA00023235"/>
    </source>
</evidence>
<name>A0ABM7GLG9_9GAMM</name>
<protein>
    <recommendedName>
        <fullName evidence="5">PrpF protein</fullName>
    </recommendedName>
</protein>
<evidence type="ECO:0000256" key="1">
    <source>
        <dbReference type="ARBA" id="ARBA00007673"/>
    </source>
</evidence>
<evidence type="ECO:0000313" key="4">
    <source>
        <dbReference type="Proteomes" id="UP000289555"/>
    </source>
</evidence>
<proteinExistence type="inferred from homology"/>
<dbReference type="SUPFAM" id="SSF54506">
    <property type="entry name" value="Diaminopimelate epimerase-like"/>
    <property type="match status" value="1"/>
</dbReference>
<dbReference type="InterPro" id="IPR007400">
    <property type="entry name" value="PrpF-like"/>
</dbReference>
<keyword evidence="4" id="KW-1185">Reference proteome</keyword>
<gene>
    <name evidence="3" type="ORF">HORIV_39800</name>
</gene>
<dbReference type="Pfam" id="PF04303">
    <property type="entry name" value="PrpF"/>
    <property type="match status" value="1"/>
</dbReference>
<dbReference type="PANTHER" id="PTHR43709">
    <property type="entry name" value="ACONITATE ISOMERASE-RELATED"/>
    <property type="match status" value="1"/>
</dbReference>
<sequence>MGSKTGHLLPTGNACDEIAGVEVSCIDAATPIMLLRAESVGLTGHESPGELDNNAALLTRLETLRQEAGRRMGMGDVSQSVLPKVVLISAAEAASHTLNIRYFVPLRCHKAIAVTGAMAVAAAINVPGSVANQMAMSTRKLSAGQLLSQIVLEHPSGSIELTAEYRQQNAFDLARVSLIRTARKIMSGQIFMRALQRK</sequence>
<dbReference type="EMBL" id="AP019416">
    <property type="protein sequence ID" value="BBI51559.1"/>
    <property type="molecule type" value="Genomic_DNA"/>
</dbReference>